<evidence type="ECO:0008006" key="3">
    <source>
        <dbReference type="Google" id="ProtNLM"/>
    </source>
</evidence>
<reference evidence="1 2" key="1">
    <citation type="submission" date="2014-04" db="EMBL/GenBank/DDBJ databases">
        <authorList>
            <consortium name="DOE Joint Genome Institute"/>
            <person name="Kuo A."/>
            <person name="Martino E."/>
            <person name="Perotto S."/>
            <person name="Kohler A."/>
            <person name="Nagy L.G."/>
            <person name="Floudas D."/>
            <person name="Copeland A."/>
            <person name="Barry K.W."/>
            <person name="Cichocki N."/>
            <person name="Veneault-Fourrey C."/>
            <person name="LaButti K."/>
            <person name="Lindquist E.A."/>
            <person name="Lipzen A."/>
            <person name="Lundell T."/>
            <person name="Morin E."/>
            <person name="Murat C."/>
            <person name="Sun H."/>
            <person name="Tunlid A."/>
            <person name="Henrissat B."/>
            <person name="Grigoriev I.V."/>
            <person name="Hibbett D.S."/>
            <person name="Martin F."/>
            <person name="Nordberg H.P."/>
            <person name="Cantor M.N."/>
            <person name="Hua S.X."/>
        </authorList>
    </citation>
    <scope>NUCLEOTIDE SEQUENCE [LARGE SCALE GENOMIC DNA]</scope>
    <source>
        <strain evidence="1 2">Zn</strain>
    </source>
</reference>
<protein>
    <recommendedName>
        <fullName evidence="3">Carboxymuconolactone decarboxylase-like domain-containing protein</fullName>
    </recommendedName>
</protein>
<dbReference type="AlphaFoldDB" id="A0A0C3C3V0"/>
<sequence>MTPPTSQEATLGVRSTLDLKEPIQIMFKEARDATPKSLADDSWYLIVAATLLSTDGGSHFGELFQYILQAQDNHSTPESRKRASRRLREVLGKGWTLTGIPRACDAHFSLSRVEGEDADLTTSDREKIVGGVNGKEAALARTDEWFKNVFTGADHKRIWASTETNVDLTFTIKYTVYGLYLSDLAVFNPLENELVMVSCVLSQGGRVASLSHLKGLRMLGVNASDAEGVQRVIEIVAQWMGKKVDGWVQASEVAHFFD</sequence>
<dbReference type="EMBL" id="KN832894">
    <property type="protein sequence ID" value="KIM93563.1"/>
    <property type="molecule type" value="Genomic_DNA"/>
</dbReference>
<evidence type="ECO:0000313" key="1">
    <source>
        <dbReference type="EMBL" id="KIM93563.1"/>
    </source>
</evidence>
<proteinExistence type="predicted"/>
<dbReference type="PANTHER" id="PTHR28180:SF5">
    <property type="entry name" value="DNA POLYMERASE ALPHA SUBUNIT B"/>
    <property type="match status" value="1"/>
</dbReference>
<name>A0A0C3C3V0_OIDMZ</name>
<dbReference type="STRING" id="913774.A0A0C3C3V0"/>
<accession>A0A0C3C3V0</accession>
<dbReference type="Gene3D" id="1.20.1290.10">
    <property type="entry name" value="AhpD-like"/>
    <property type="match status" value="1"/>
</dbReference>
<reference evidence="2" key="2">
    <citation type="submission" date="2015-01" db="EMBL/GenBank/DDBJ databases">
        <title>Evolutionary Origins and Diversification of the Mycorrhizal Mutualists.</title>
        <authorList>
            <consortium name="DOE Joint Genome Institute"/>
            <consortium name="Mycorrhizal Genomics Consortium"/>
            <person name="Kohler A."/>
            <person name="Kuo A."/>
            <person name="Nagy L.G."/>
            <person name="Floudas D."/>
            <person name="Copeland A."/>
            <person name="Barry K.W."/>
            <person name="Cichocki N."/>
            <person name="Veneault-Fourrey C."/>
            <person name="LaButti K."/>
            <person name="Lindquist E.A."/>
            <person name="Lipzen A."/>
            <person name="Lundell T."/>
            <person name="Morin E."/>
            <person name="Murat C."/>
            <person name="Riley R."/>
            <person name="Ohm R."/>
            <person name="Sun H."/>
            <person name="Tunlid A."/>
            <person name="Henrissat B."/>
            <person name="Grigoriev I.V."/>
            <person name="Hibbett D.S."/>
            <person name="Martin F."/>
        </authorList>
    </citation>
    <scope>NUCLEOTIDE SEQUENCE [LARGE SCALE GENOMIC DNA]</scope>
    <source>
        <strain evidence="2">Zn</strain>
    </source>
</reference>
<dbReference type="InterPro" id="IPR052999">
    <property type="entry name" value="PTS1_Protein"/>
</dbReference>
<gene>
    <name evidence="1" type="ORF">OIDMADRAFT_184718</name>
</gene>
<evidence type="ECO:0000313" key="2">
    <source>
        <dbReference type="Proteomes" id="UP000054321"/>
    </source>
</evidence>
<dbReference type="InParanoid" id="A0A0C3C3V0"/>
<dbReference type="HOGENOM" id="CLU_065389_1_1_1"/>
<dbReference type="Proteomes" id="UP000054321">
    <property type="component" value="Unassembled WGS sequence"/>
</dbReference>
<dbReference type="PANTHER" id="PTHR28180">
    <property type="entry name" value="CONSERVED MITOCHONDRIAL PROTEIN-RELATED"/>
    <property type="match status" value="1"/>
</dbReference>
<organism evidence="1 2">
    <name type="scientific">Oidiodendron maius (strain Zn)</name>
    <dbReference type="NCBI Taxonomy" id="913774"/>
    <lineage>
        <taxon>Eukaryota</taxon>
        <taxon>Fungi</taxon>
        <taxon>Dikarya</taxon>
        <taxon>Ascomycota</taxon>
        <taxon>Pezizomycotina</taxon>
        <taxon>Leotiomycetes</taxon>
        <taxon>Leotiomycetes incertae sedis</taxon>
        <taxon>Myxotrichaceae</taxon>
        <taxon>Oidiodendron</taxon>
    </lineage>
</organism>
<dbReference type="OrthoDB" id="5537330at2759"/>
<dbReference type="InterPro" id="IPR029032">
    <property type="entry name" value="AhpD-like"/>
</dbReference>
<keyword evidence="2" id="KW-1185">Reference proteome</keyword>